<dbReference type="InterPro" id="IPR009057">
    <property type="entry name" value="Homeodomain-like_sf"/>
</dbReference>
<dbReference type="InterPro" id="IPR013096">
    <property type="entry name" value="Cupin_2"/>
</dbReference>
<evidence type="ECO:0000256" key="1">
    <source>
        <dbReference type="ARBA" id="ARBA00023015"/>
    </source>
</evidence>
<dbReference type="InterPro" id="IPR018060">
    <property type="entry name" value="HTH_AraC"/>
</dbReference>
<evidence type="ECO:0000256" key="2">
    <source>
        <dbReference type="ARBA" id="ARBA00023125"/>
    </source>
</evidence>
<dbReference type="PROSITE" id="PS01124">
    <property type="entry name" value="HTH_ARAC_FAMILY_2"/>
    <property type="match status" value="1"/>
</dbReference>
<dbReference type="InterPro" id="IPR018062">
    <property type="entry name" value="HTH_AraC-typ_CS"/>
</dbReference>
<dbReference type="SMART" id="SM00342">
    <property type="entry name" value="HTH_ARAC"/>
    <property type="match status" value="1"/>
</dbReference>
<sequence>MQIKNFKITKGLKELTEHRTVELPLACYETKIRHNSMGYIPLHWHEEVQFVWIFRGEAIFQIDEDKVALCEGDGLFINSGCLHMAEEKEQTDCVYICLNVSPRFLLPQELFKKYVVPYIQATNLPYVFIDANEAWGKYLIEAILKIKQLIEKKPDFFEIGITMQLTAIWKNLIFNALPPTYIHTEMLKSHRMKQMLSWIHLNYAEKVLLEDIAKAGELSRAECCRYFKRILKTSPLNYVKDYRIQRSLVLLQQEEFSITDVGYKVGFNSTSYFIENFRRSLKMTPLAYKKSLAEKLAKETEHTFRPN</sequence>
<gene>
    <name evidence="5" type="ORF">QR721_06885</name>
</gene>
<dbReference type="Proteomes" id="UP001180087">
    <property type="component" value="Chromosome"/>
</dbReference>
<dbReference type="PANTHER" id="PTHR43280:SF28">
    <property type="entry name" value="HTH-TYPE TRANSCRIPTIONAL ACTIVATOR RHAS"/>
    <property type="match status" value="1"/>
</dbReference>
<dbReference type="InterPro" id="IPR020449">
    <property type="entry name" value="Tscrpt_reg_AraC-type_HTH"/>
</dbReference>
<feature type="domain" description="HTH araC/xylS-type" evidence="4">
    <location>
        <begin position="193"/>
        <end position="291"/>
    </location>
</feature>
<evidence type="ECO:0000313" key="6">
    <source>
        <dbReference type="Proteomes" id="UP001180087"/>
    </source>
</evidence>
<dbReference type="InterPro" id="IPR014710">
    <property type="entry name" value="RmlC-like_jellyroll"/>
</dbReference>
<evidence type="ECO:0000256" key="3">
    <source>
        <dbReference type="ARBA" id="ARBA00023163"/>
    </source>
</evidence>
<proteinExistence type="predicted"/>
<dbReference type="PANTHER" id="PTHR43280">
    <property type="entry name" value="ARAC-FAMILY TRANSCRIPTIONAL REGULATOR"/>
    <property type="match status" value="1"/>
</dbReference>
<dbReference type="EMBL" id="CP129113">
    <property type="protein sequence ID" value="WLV25917.1"/>
    <property type="molecule type" value="Genomic_DNA"/>
</dbReference>
<dbReference type="RefSeq" id="WP_348029707.1">
    <property type="nucleotide sequence ID" value="NZ_CP129113.1"/>
</dbReference>
<evidence type="ECO:0000259" key="4">
    <source>
        <dbReference type="PROSITE" id="PS01124"/>
    </source>
</evidence>
<dbReference type="PROSITE" id="PS00041">
    <property type="entry name" value="HTH_ARAC_FAMILY_1"/>
    <property type="match status" value="1"/>
</dbReference>
<dbReference type="Pfam" id="PF07883">
    <property type="entry name" value="Cupin_2"/>
    <property type="match status" value="1"/>
</dbReference>
<keyword evidence="6" id="KW-1185">Reference proteome</keyword>
<keyword evidence="3" id="KW-0804">Transcription</keyword>
<evidence type="ECO:0000313" key="5">
    <source>
        <dbReference type="EMBL" id="WLV25917.1"/>
    </source>
</evidence>
<dbReference type="CDD" id="cd02208">
    <property type="entry name" value="cupin_RmlC-like"/>
    <property type="match status" value="1"/>
</dbReference>
<reference evidence="5" key="1">
    <citation type="submission" date="2023-06" db="EMBL/GenBank/DDBJ databases">
        <title>A Treasure from Seagulls: Isolation and Description of Aciduricobacillus qingdaonensis gen. nov., sp. nov., a Rare Obligately Uric Acid-utilizing Member in the Family Bacillaceae.</title>
        <authorList>
            <person name="Liu W."/>
            <person name="Wang B."/>
        </authorList>
    </citation>
    <scope>NUCLEOTIDE SEQUENCE</scope>
    <source>
        <strain evidence="5">44XB</strain>
    </source>
</reference>
<dbReference type="Gene3D" id="1.10.10.60">
    <property type="entry name" value="Homeodomain-like"/>
    <property type="match status" value="2"/>
</dbReference>
<name>A0ABY9KYW2_9BACI</name>
<keyword evidence="2" id="KW-0238">DNA-binding</keyword>
<dbReference type="InterPro" id="IPR011051">
    <property type="entry name" value="RmlC_Cupin_sf"/>
</dbReference>
<dbReference type="Pfam" id="PF12833">
    <property type="entry name" value="HTH_18"/>
    <property type="match status" value="1"/>
</dbReference>
<protein>
    <submittedName>
        <fullName evidence="5">AraC family transcriptional regulator</fullName>
    </submittedName>
</protein>
<dbReference type="Gene3D" id="2.60.120.10">
    <property type="entry name" value="Jelly Rolls"/>
    <property type="match status" value="1"/>
</dbReference>
<dbReference type="PRINTS" id="PR00032">
    <property type="entry name" value="HTHARAC"/>
</dbReference>
<dbReference type="SUPFAM" id="SSF46689">
    <property type="entry name" value="Homeodomain-like"/>
    <property type="match status" value="2"/>
</dbReference>
<keyword evidence="1" id="KW-0805">Transcription regulation</keyword>
<accession>A0ABY9KYW2</accession>
<organism evidence="5 6">
    <name type="scientific">Aciduricibacillus chroicocephali</name>
    <dbReference type="NCBI Taxonomy" id="3054939"/>
    <lineage>
        <taxon>Bacteria</taxon>
        <taxon>Bacillati</taxon>
        <taxon>Bacillota</taxon>
        <taxon>Bacilli</taxon>
        <taxon>Bacillales</taxon>
        <taxon>Bacillaceae</taxon>
        <taxon>Aciduricibacillus</taxon>
    </lineage>
</organism>
<dbReference type="SUPFAM" id="SSF51182">
    <property type="entry name" value="RmlC-like cupins"/>
    <property type="match status" value="1"/>
</dbReference>